<feature type="transmembrane region" description="Helical" evidence="1">
    <location>
        <begin position="47"/>
        <end position="63"/>
    </location>
</feature>
<organism evidence="2 3">
    <name type="scientific">Dactylosporangium darangshiense</name>
    <dbReference type="NCBI Taxonomy" id="579108"/>
    <lineage>
        <taxon>Bacteria</taxon>
        <taxon>Bacillati</taxon>
        <taxon>Actinomycetota</taxon>
        <taxon>Actinomycetes</taxon>
        <taxon>Micromonosporales</taxon>
        <taxon>Micromonosporaceae</taxon>
        <taxon>Dactylosporangium</taxon>
    </lineage>
</organism>
<keyword evidence="1" id="KW-0812">Transmembrane</keyword>
<comment type="caution">
    <text evidence="2">The sequence shown here is derived from an EMBL/GenBank/DDBJ whole genome shotgun (WGS) entry which is preliminary data.</text>
</comment>
<sequence>MTNSSQTVPAGSKRTPLSRWLTFGSAAAGIGLLFLCCGFQVSVISLVLLPLGAGALTVGILASQGKLRGAAPLRIALAGLAALGAMLVPTSIAGFVIRHLDRGDYLRWYGTHVEATVDTRKCEWINKGRHGNTDTMGCRGVTWIIDGRQQTGSMEIKGEDHPAAAGVPDVVKVTGYALDDAAVTDRDIRTGYQAGRLGAVPLWAGGAGLLLLAAGYGGVSALAKRSTAR</sequence>
<keyword evidence="1" id="KW-1133">Transmembrane helix</keyword>
<feature type="transmembrane region" description="Helical" evidence="1">
    <location>
        <begin position="20"/>
        <end position="41"/>
    </location>
</feature>
<keyword evidence="3" id="KW-1185">Reference proteome</keyword>
<keyword evidence="1" id="KW-0472">Membrane</keyword>
<dbReference type="EMBL" id="BAABAT010000030">
    <property type="protein sequence ID" value="GAA4258116.1"/>
    <property type="molecule type" value="Genomic_DNA"/>
</dbReference>
<feature type="transmembrane region" description="Helical" evidence="1">
    <location>
        <begin position="75"/>
        <end position="97"/>
    </location>
</feature>
<feature type="transmembrane region" description="Helical" evidence="1">
    <location>
        <begin position="202"/>
        <end position="223"/>
    </location>
</feature>
<proteinExistence type="predicted"/>
<evidence type="ECO:0000313" key="2">
    <source>
        <dbReference type="EMBL" id="GAA4258116.1"/>
    </source>
</evidence>
<evidence type="ECO:0000256" key="1">
    <source>
        <dbReference type="SAM" id="Phobius"/>
    </source>
</evidence>
<evidence type="ECO:0008006" key="4">
    <source>
        <dbReference type="Google" id="ProtNLM"/>
    </source>
</evidence>
<evidence type="ECO:0000313" key="3">
    <source>
        <dbReference type="Proteomes" id="UP001500620"/>
    </source>
</evidence>
<protein>
    <recommendedName>
        <fullName evidence="4">Integral membrane protein</fullName>
    </recommendedName>
</protein>
<name>A0ABP8DK86_9ACTN</name>
<dbReference type="RefSeq" id="WP_345135061.1">
    <property type="nucleotide sequence ID" value="NZ_BAABAT010000030.1"/>
</dbReference>
<accession>A0ABP8DK86</accession>
<dbReference type="Proteomes" id="UP001500620">
    <property type="component" value="Unassembled WGS sequence"/>
</dbReference>
<gene>
    <name evidence="2" type="ORF">GCM10022255_077550</name>
</gene>
<reference evidence="3" key="1">
    <citation type="journal article" date="2019" name="Int. J. Syst. Evol. Microbiol.">
        <title>The Global Catalogue of Microorganisms (GCM) 10K type strain sequencing project: providing services to taxonomists for standard genome sequencing and annotation.</title>
        <authorList>
            <consortium name="The Broad Institute Genomics Platform"/>
            <consortium name="The Broad Institute Genome Sequencing Center for Infectious Disease"/>
            <person name="Wu L."/>
            <person name="Ma J."/>
        </authorList>
    </citation>
    <scope>NUCLEOTIDE SEQUENCE [LARGE SCALE GENOMIC DNA]</scope>
    <source>
        <strain evidence="3">JCM 17441</strain>
    </source>
</reference>